<gene>
    <name evidence="2" type="ORF">Ctob_010666</name>
</gene>
<feature type="compositionally biased region" description="Low complexity" evidence="1">
    <location>
        <begin position="765"/>
        <end position="784"/>
    </location>
</feature>
<sequence>MPRPVRVAGEEDALASVDALAISALIRAADQCERTGVQELKELMLVPGGGAAIKPLRQYVLHAENVRGGWSNLIRDLHSYPPVLQEAVAKLCACRARSLELLILRLTGALFDALNRDEASICTSAIFTEVQNVINALLKRDDNGSLRGLVAGGYLDLDPEDATGEAAVEHLRTRKELEAADSAPIFEPGEGGTRRGRVWRALEGLQATRLAAEVHHIQELVVQHDACSNGALELHAEHVRGGLCNLIRNLHSYPPVLQEAVAKLCACRARSLELLILRLTGALRDALNRDEASICTSAIFTEVVDVINALRTRDNNGSLRGLVAGGYLDLDPEDATGEAAVEHLRTRKDKELKAADSAPIFEPGEGGTRRGRVWRALIDAYTTLREAGGAPMKHGGLPLDERDRVEEAQQCMRTYLDRINAGIRGGAVASLYTNVVQPQTWLSAQELEQLAKISDLWLYIEPVHLQRPIKGVPPDGRVFGGMPFEIGVLNSTGDGVRWGDSMAEAASRLEMVLRAAAPKECGGSGGAGGSYVGSKLSGFKVAQNPPGLNCRALLGRPHGLQTDASERQVGAFRALAAIAPGTVLADLAVALQRLDEIDGGCFSELGLYITKGSPHRDALRSMYYGTKDPGVLKAGEVVLRLPMLLTACTILVLTLRVHLNPAIDALGPFNRLLRAGIYVRKRVVTEKTALPGAADFCLFRPGPNTVAIPSYVDGWRVTANEWDDSRIVWRTPRTYFTGVCLTKQLLSSIFDHGSCGAQHRPLPDASTASEAPAAGEGAAAQSAEVEAKMSRVAEQAHVREVSENTTRWKLCDKPDHVGERLMPVTSEWFYISKRQVAVCRQCKRRQVQRRPKLPAHGGANGGGAHGGSLGGVSTPTDEVDAADDAADATDTADTADAAEASSAEAVTITVVAVADSSTAALQLPAVPHEAAVVVGASAAAAGVVSSAIANLLGGAGGSQVT</sequence>
<evidence type="ECO:0000313" key="2">
    <source>
        <dbReference type="EMBL" id="KOO33222.1"/>
    </source>
</evidence>
<organism evidence="2 3">
    <name type="scientific">Chrysochromulina tobinii</name>
    <dbReference type="NCBI Taxonomy" id="1460289"/>
    <lineage>
        <taxon>Eukaryota</taxon>
        <taxon>Haptista</taxon>
        <taxon>Haptophyta</taxon>
        <taxon>Prymnesiophyceae</taxon>
        <taxon>Prymnesiales</taxon>
        <taxon>Chrysochromulinaceae</taxon>
        <taxon>Chrysochromulina</taxon>
    </lineage>
</organism>
<feature type="compositionally biased region" description="Gly residues" evidence="1">
    <location>
        <begin position="858"/>
        <end position="870"/>
    </location>
</feature>
<name>A0A0M0K3N1_9EUKA</name>
<reference evidence="3" key="1">
    <citation type="journal article" date="2015" name="PLoS Genet.">
        <title>Genome Sequence and Transcriptome Analyses of Chrysochromulina tobin: Metabolic Tools for Enhanced Algal Fitness in the Prominent Order Prymnesiales (Haptophyceae).</title>
        <authorList>
            <person name="Hovde B.T."/>
            <person name="Deodato C.R."/>
            <person name="Hunsperger H.M."/>
            <person name="Ryken S.A."/>
            <person name="Yost W."/>
            <person name="Jha R.K."/>
            <person name="Patterson J."/>
            <person name="Monnat R.J. Jr."/>
            <person name="Barlow S.B."/>
            <person name="Starkenburg S.R."/>
            <person name="Cattolico R.A."/>
        </authorList>
    </citation>
    <scope>NUCLEOTIDE SEQUENCE</scope>
    <source>
        <strain evidence="3">CCMP291</strain>
    </source>
</reference>
<keyword evidence="3" id="KW-1185">Reference proteome</keyword>
<protein>
    <submittedName>
        <fullName evidence="2">Uncharacterized protein</fullName>
    </submittedName>
</protein>
<feature type="region of interest" description="Disordered" evidence="1">
    <location>
        <begin position="760"/>
        <end position="790"/>
    </location>
</feature>
<dbReference type="AlphaFoldDB" id="A0A0M0K3N1"/>
<feature type="compositionally biased region" description="Low complexity" evidence="1">
    <location>
        <begin position="888"/>
        <end position="899"/>
    </location>
</feature>
<dbReference type="EMBL" id="JWZX01001571">
    <property type="protein sequence ID" value="KOO33222.1"/>
    <property type="molecule type" value="Genomic_DNA"/>
</dbReference>
<evidence type="ECO:0000256" key="1">
    <source>
        <dbReference type="SAM" id="MobiDB-lite"/>
    </source>
</evidence>
<comment type="caution">
    <text evidence="2">The sequence shown here is derived from an EMBL/GenBank/DDBJ whole genome shotgun (WGS) entry which is preliminary data.</text>
</comment>
<proteinExistence type="predicted"/>
<feature type="region of interest" description="Disordered" evidence="1">
    <location>
        <begin position="847"/>
        <end position="899"/>
    </location>
</feature>
<dbReference type="Proteomes" id="UP000037460">
    <property type="component" value="Unassembled WGS sequence"/>
</dbReference>
<evidence type="ECO:0000313" key="3">
    <source>
        <dbReference type="Proteomes" id="UP000037460"/>
    </source>
</evidence>
<accession>A0A0M0K3N1</accession>
<feature type="compositionally biased region" description="Acidic residues" evidence="1">
    <location>
        <begin position="877"/>
        <end position="887"/>
    </location>
</feature>